<sequence length="446" mass="50404">MSRAQTLANAYAILGLEEGVSLQVVKISYKQAALRAHPDKNPGNPDATAEFQRVGEAYSTILKHLNTSARAPRRFSGFGYSDDEDCHDDSEDDYAEEDLMFFMFMFDRELNGRTFSARGLSLRYLIFALALSLLASRPPNEGPPETSEDRAERIRRAREEQEAAEARRKQEASVRKEQRERARQQERAEAEERQKAKKGEKKAKAKVQRQQAQDSARARREKIQTNRSAVFRAARQGDAAQVKKAVWEDNVDAAGGEVKTGYEEFVKIMPKDPQETLLHIAARHGDSDLVQWLEEHGAEIEERDNENRTAFQVAVQNGHLKIITRYFENYPPKDLDHSQFYANALSLALQSHEPQVIWMILENGLATSKDINDGWSWITSAEGNQSIKRYSKGVAGNEKFDDILKLLMRYGGFTPPPTPELKRKSASHTVVVDAVGQGRGRGRGRD</sequence>
<evidence type="ECO:0000313" key="7">
    <source>
        <dbReference type="Proteomes" id="UP000518752"/>
    </source>
</evidence>
<comment type="caution">
    <text evidence="6">The sequence shown here is derived from an EMBL/GenBank/DDBJ whole genome shotgun (WGS) entry which is preliminary data.</text>
</comment>
<dbReference type="Proteomes" id="UP000518752">
    <property type="component" value="Unassembled WGS sequence"/>
</dbReference>
<name>A0A8H5MCX7_9AGAR</name>
<dbReference type="SMART" id="SM00248">
    <property type="entry name" value="ANK"/>
    <property type="match status" value="3"/>
</dbReference>
<dbReference type="InterPro" id="IPR036770">
    <property type="entry name" value="Ankyrin_rpt-contain_sf"/>
</dbReference>
<dbReference type="CDD" id="cd06257">
    <property type="entry name" value="DnaJ"/>
    <property type="match status" value="1"/>
</dbReference>
<dbReference type="Gene3D" id="1.25.40.20">
    <property type="entry name" value="Ankyrin repeat-containing domain"/>
    <property type="match status" value="1"/>
</dbReference>
<accession>A0A8H5MCX7</accession>
<dbReference type="Pfam" id="PF00226">
    <property type="entry name" value="DnaJ"/>
    <property type="match status" value="1"/>
</dbReference>
<feature type="region of interest" description="Disordered" evidence="4">
    <location>
        <begin position="417"/>
        <end position="446"/>
    </location>
</feature>
<dbReference type="SMART" id="SM00271">
    <property type="entry name" value="DnaJ"/>
    <property type="match status" value="1"/>
</dbReference>
<feature type="repeat" description="ANK" evidence="3">
    <location>
        <begin position="273"/>
        <end position="305"/>
    </location>
</feature>
<evidence type="ECO:0000256" key="1">
    <source>
        <dbReference type="ARBA" id="ARBA00022737"/>
    </source>
</evidence>
<dbReference type="PROSITE" id="PS50088">
    <property type="entry name" value="ANK_REPEAT"/>
    <property type="match status" value="1"/>
</dbReference>
<keyword evidence="2 3" id="KW-0040">ANK repeat</keyword>
<gene>
    <name evidence="6" type="ORF">D9757_003696</name>
</gene>
<evidence type="ECO:0000256" key="4">
    <source>
        <dbReference type="SAM" id="MobiDB-lite"/>
    </source>
</evidence>
<keyword evidence="7" id="KW-1185">Reference proteome</keyword>
<dbReference type="InterPro" id="IPR002110">
    <property type="entry name" value="Ankyrin_rpt"/>
</dbReference>
<dbReference type="Gene3D" id="1.10.287.110">
    <property type="entry name" value="DnaJ domain"/>
    <property type="match status" value="1"/>
</dbReference>
<feature type="region of interest" description="Disordered" evidence="4">
    <location>
        <begin position="136"/>
        <end position="223"/>
    </location>
</feature>
<dbReference type="PROSITE" id="PS50297">
    <property type="entry name" value="ANK_REP_REGION"/>
    <property type="match status" value="1"/>
</dbReference>
<dbReference type="AlphaFoldDB" id="A0A8H5MCX7"/>
<dbReference type="PROSITE" id="PS50076">
    <property type="entry name" value="DNAJ_2"/>
    <property type="match status" value="1"/>
</dbReference>
<dbReference type="InterPro" id="IPR001623">
    <property type="entry name" value="DnaJ_domain"/>
</dbReference>
<feature type="compositionally biased region" description="Basic residues" evidence="4">
    <location>
        <begin position="195"/>
        <end position="207"/>
    </location>
</feature>
<dbReference type="EMBL" id="JAACJN010000019">
    <property type="protein sequence ID" value="KAF5389840.1"/>
    <property type="molecule type" value="Genomic_DNA"/>
</dbReference>
<dbReference type="SUPFAM" id="SSF46565">
    <property type="entry name" value="Chaperone J-domain"/>
    <property type="match status" value="1"/>
</dbReference>
<evidence type="ECO:0000313" key="6">
    <source>
        <dbReference type="EMBL" id="KAF5389840.1"/>
    </source>
</evidence>
<keyword evidence="1" id="KW-0677">Repeat</keyword>
<dbReference type="Pfam" id="PF12796">
    <property type="entry name" value="Ank_2"/>
    <property type="match status" value="1"/>
</dbReference>
<evidence type="ECO:0000256" key="3">
    <source>
        <dbReference type="PROSITE-ProRule" id="PRU00023"/>
    </source>
</evidence>
<dbReference type="PANTHER" id="PTHR24198:SF165">
    <property type="entry name" value="ANKYRIN REPEAT-CONTAINING PROTEIN-RELATED"/>
    <property type="match status" value="1"/>
</dbReference>
<dbReference type="OrthoDB" id="442087at2759"/>
<evidence type="ECO:0000256" key="2">
    <source>
        <dbReference type="ARBA" id="ARBA00023043"/>
    </source>
</evidence>
<dbReference type="SUPFAM" id="SSF48403">
    <property type="entry name" value="Ankyrin repeat"/>
    <property type="match status" value="1"/>
</dbReference>
<proteinExistence type="predicted"/>
<dbReference type="InterPro" id="IPR036869">
    <property type="entry name" value="J_dom_sf"/>
</dbReference>
<reference evidence="6 7" key="1">
    <citation type="journal article" date="2020" name="ISME J.">
        <title>Uncovering the hidden diversity of litter-decomposition mechanisms in mushroom-forming fungi.</title>
        <authorList>
            <person name="Floudas D."/>
            <person name="Bentzer J."/>
            <person name="Ahren D."/>
            <person name="Johansson T."/>
            <person name="Persson P."/>
            <person name="Tunlid A."/>
        </authorList>
    </citation>
    <scope>NUCLEOTIDE SEQUENCE [LARGE SCALE GENOMIC DNA]</scope>
    <source>
        <strain evidence="6 7">CBS 406.79</strain>
    </source>
</reference>
<dbReference type="PANTHER" id="PTHR24198">
    <property type="entry name" value="ANKYRIN REPEAT AND PROTEIN KINASE DOMAIN-CONTAINING PROTEIN"/>
    <property type="match status" value="1"/>
</dbReference>
<feature type="domain" description="J" evidence="5">
    <location>
        <begin position="9"/>
        <end position="79"/>
    </location>
</feature>
<organism evidence="6 7">
    <name type="scientific">Collybiopsis confluens</name>
    <dbReference type="NCBI Taxonomy" id="2823264"/>
    <lineage>
        <taxon>Eukaryota</taxon>
        <taxon>Fungi</taxon>
        <taxon>Dikarya</taxon>
        <taxon>Basidiomycota</taxon>
        <taxon>Agaricomycotina</taxon>
        <taxon>Agaricomycetes</taxon>
        <taxon>Agaricomycetidae</taxon>
        <taxon>Agaricales</taxon>
        <taxon>Marasmiineae</taxon>
        <taxon>Omphalotaceae</taxon>
        <taxon>Collybiopsis</taxon>
    </lineage>
</organism>
<feature type="compositionally biased region" description="Basic and acidic residues" evidence="4">
    <location>
        <begin position="147"/>
        <end position="194"/>
    </location>
</feature>
<dbReference type="PRINTS" id="PR00625">
    <property type="entry name" value="JDOMAIN"/>
</dbReference>
<protein>
    <recommendedName>
        <fullName evidence="5">J domain-containing protein</fullName>
    </recommendedName>
</protein>
<evidence type="ECO:0000259" key="5">
    <source>
        <dbReference type="PROSITE" id="PS50076"/>
    </source>
</evidence>